<dbReference type="EMBL" id="AABL01000098">
    <property type="protein sequence ID" value="EAA23004.1"/>
    <property type="molecule type" value="Genomic_DNA"/>
</dbReference>
<dbReference type="Pfam" id="PF00063">
    <property type="entry name" value="Myosin_head"/>
    <property type="match status" value="2"/>
</dbReference>
<dbReference type="AlphaFoldDB" id="Q7RSL0"/>
<keyword evidence="4 9" id="KW-0518">Myosin</keyword>
<dbReference type="GO" id="GO:0051015">
    <property type="term" value="F:actin filament binding"/>
    <property type="evidence" value="ECO:0007669"/>
    <property type="project" value="TreeGrafter"/>
</dbReference>
<evidence type="ECO:0000256" key="6">
    <source>
        <dbReference type="ARBA" id="ARBA00023203"/>
    </source>
</evidence>
<protein>
    <recommendedName>
        <fullName evidence="8">Myosin-A</fullName>
    </recommendedName>
</protein>
<dbReference type="FunFam" id="1.10.10.820:FF:000001">
    <property type="entry name" value="Myosin heavy chain"/>
    <property type="match status" value="1"/>
</dbReference>
<dbReference type="GO" id="GO:0000146">
    <property type="term" value="F:microfilament motor activity"/>
    <property type="evidence" value="ECO:0007669"/>
    <property type="project" value="TreeGrafter"/>
</dbReference>
<keyword evidence="5 9" id="KW-0505">Motor protein</keyword>
<dbReference type="Proteomes" id="UP000008553">
    <property type="component" value="Unassembled WGS sequence"/>
</dbReference>
<dbReference type="CDD" id="cd14937">
    <property type="entry name" value="MYSc_Myo24A"/>
    <property type="match status" value="1"/>
</dbReference>
<evidence type="ECO:0000256" key="1">
    <source>
        <dbReference type="ARBA" id="ARBA00004413"/>
    </source>
</evidence>
<dbReference type="GO" id="GO:0005524">
    <property type="term" value="F:ATP binding"/>
    <property type="evidence" value="ECO:0007669"/>
    <property type="project" value="UniProtKB-UniRule"/>
</dbReference>
<dbReference type="Gene3D" id="1.20.120.720">
    <property type="entry name" value="Myosin VI head, motor domain, U50 subdomain"/>
    <property type="match status" value="1"/>
</dbReference>
<dbReference type="GO" id="GO:0016459">
    <property type="term" value="C:myosin complex"/>
    <property type="evidence" value="ECO:0007669"/>
    <property type="project" value="UniProtKB-KW"/>
</dbReference>
<dbReference type="PRINTS" id="PR00193">
    <property type="entry name" value="MYOSINHEAVY"/>
</dbReference>
<evidence type="ECO:0000259" key="10">
    <source>
        <dbReference type="PROSITE" id="PS51456"/>
    </source>
</evidence>
<dbReference type="InParanoid" id="Q7RSL0"/>
<feature type="region of interest" description="Actin-binding" evidence="9">
    <location>
        <begin position="699"/>
        <end position="721"/>
    </location>
</feature>
<dbReference type="GO" id="GO:0005886">
    <property type="term" value="C:plasma membrane"/>
    <property type="evidence" value="ECO:0007669"/>
    <property type="project" value="UniProtKB-SubCell"/>
</dbReference>
<accession>Q7RSL0</accession>
<dbReference type="Gene3D" id="3.40.850.10">
    <property type="entry name" value="Kinesin motor domain"/>
    <property type="match status" value="2"/>
</dbReference>
<keyword evidence="2 9" id="KW-0547">Nucleotide-binding</keyword>
<dbReference type="FunCoup" id="Q7RSL0">
    <property type="interactions" value="2"/>
</dbReference>
<proteinExistence type="inferred from homology"/>
<dbReference type="PaxDb" id="73239-Q7RSL0"/>
<dbReference type="InterPro" id="IPR001609">
    <property type="entry name" value="Myosin_head_motor_dom-like"/>
</dbReference>
<keyword evidence="3 9" id="KW-0067">ATP-binding</keyword>
<name>Q7RSL0_PLAYO</name>
<sequence length="869" mass="100860">MKNANELSNYLRVNSEFVDKSKNGFAGGNFYIWTHKSPNVALYPDVVFFKCLVLSVDGENYRVKETIPETNSEYVVKKEDLFNCNSIINVDNHRLNDMIHHNSAEVLNMLYLRYKKNYIYTIAEPMLISINPYQVIDVDINEYKKKNTNELPPHVYSYAKEAMVDFINTKTNQSIIISGESGSGKTEASKLVIKYYLSGIKEDNEISNTLWDSNFILEAFGNAKTLKNNNSSRYGKYIKIELNEHQNIVSSSIEIFLLENIRVVSQVNLVKNYNCLIYERKLIGCIETIKWIFRFCEEEERGYHIFYQIFNGMSQELKNKYKIRSENEYKYIVNKNVVIPEIDDSKEFGNLMISFDKMNMNDMKDDLFLTLSGLLLLGNVEYQEIEKGGKTNCSELDKNNLEIVNEISNLLGIKYENLKDCLVFTEKTIANQKIEIPLSVEESVSICKSISKDLYNKIFSYITKRINNFLNNNKELNNYIGILDIFGFEIFSKNSLEQLLINIANEEIHSIYLYIVYEKETELYKEEDILIESVKYTTNESIIDLLRGKTSIISILEDSCLGPVKNDEVRGGSIVSVYTNKFSKHEKYASTKKDMNKNFVIKHTVSDVTYTITNFISKNKDILPTNIVRKEPQKVVKCGDVVTSFASSFASSFVSSFALSFASSFVSDNKLVKSLYEDVEVSESLGRKNLITFKYLKNLNNIISYLKSTNIYFIKCIKPNENKEKNNFNQKKVFPQLFSLSIIETLNISFFFQYKYKFDVFLSYFEYLDYSTSKDSKLTDKEKVSMILQNTVDPDLYKVGKSMVFLKKECVNKIREIINNNLKCYKNLCNIATAIITRIKKKEVVELNIKNLQLAQAYFRKYKYMKELE</sequence>
<comment type="similarity">
    <text evidence="9">Belongs to the TRAFAC class myosin-kinesin ATPase superfamily. Myosin family.</text>
</comment>
<evidence type="ECO:0000313" key="12">
    <source>
        <dbReference type="Proteomes" id="UP000008553"/>
    </source>
</evidence>
<dbReference type="InterPro" id="IPR036961">
    <property type="entry name" value="Kinesin_motor_dom_sf"/>
</dbReference>
<feature type="binding site" evidence="9">
    <location>
        <begin position="179"/>
        <end position="186"/>
    </location>
    <ligand>
        <name>ATP</name>
        <dbReference type="ChEBI" id="CHEBI:30616"/>
    </ligand>
</feature>
<comment type="caution">
    <text evidence="11">The sequence shown here is derived from an EMBL/GenBank/DDBJ whole genome shotgun (WGS) entry which is preliminary data.</text>
</comment>
<evidence type="ECO:0000256" key="4">
    <source>
        <dbReference type="ARBA" id="ARBA00023123"/>
    </source>
</evidence>
<evidence type="ECO:0000256" key="9">
    <source>
        <dbReference type="PROSITE-ProRule" id="PRU00782"/>
    </source>
</evidence>
<keyword evidence="6 9" id="KW-0009">Actin-binding</keyword>
<dbReference type="GO" id="GO:0005737">
    <property type="term" value="C:cytoplasm"/>
    <property type="evidence" value="ECO:0007669"/>
    <property type="project" value="TreeGrafter"/>
</dbReference>
<dbReference type="Gene3D" id="1.10.10.820">
    <property type="match status" value="1"/>
</dbReference>
<evidence type="ECO:0000256" key="2">
    <source>
        <dbReference type="ARBA" id="ARBA00022741"/>
    </source>
</evidence>
<dbReference type="SUPFAM" id="SSF52540">
    <property type="entry name" value="P-loop containing nucleoside triphosphate hydrolases"/>
    <property type="match status" value="1"/>
</dbReference>
<dbReference type="PANTHER" id="PTHR13140:SF270">
    <property type="entry name" value="MYOSIN-12"/>
    <property type="match status" value="1"/>
</dbReference>
<evidence type="ECO:0000256" key="8">
    <source>
        <dbReference type="ARBA" id="ARBA00068456"/>
    </source>
</evidence>
<comment type="subcellular location">
    <subcellularLocation>
        <location evidence="1">Cell membrane</location>
        <topology evidence="1">Peripheral membrane protein</topology>
        <orientation evidence="1">Cytoplasmic side</orientation>
    </subcellularLocation>
</comment>
<dbReference type="Gene3D" id="1.20.58.530">
    <property type="match status" value="1"/>
</dbReference>
<dbReference type="PANTHER" id="PTHR13140">
    <property type="entry name" value="MYOSIN"/>
    <property type="match status" value="1"/>
</dbReference>
<organism evidence="11 12">
    <name type="scientific">Plasmodium yoelii yoelii</name>
    <dbReference type="NCBI Taxonomy" id="73239"/>
    <lineage>
        <taxon>Eukaryota</taxon>
        <taxon>Sar</taxon>
        <taxon>Alveolata</taxon>
        <taxon>Apicomplexa</taxon>
        <taxon>Aconoidasida</taxon>
        <taxon>Haemosporida</taxon>
        <taxon>Plasmodiidae</taxon>
        <taxon>Plasmodium</taxon>
        <taxon>Plasmodium (Vinckeia)</taxon>
    </lineage>
</organism>
<evidence type="ECO:0000256" key="3">
    <source>
        <dbReference type="ARBA" id="ARBA00022840"/>
    </source>
</evidence>
<dbReference type="PROSITE" id="PS51456">
    <property type="entry name" value="MYOSIN_MOTOR"/>
    <property type="match status" value="1"/>
</dbReference>
<reference evidence="11 12" key="1">
    <citation type="journal article" date="2002" name="Nature">
        <title>Genome sequence and comparative analysis of the model rodent malaria parasite Plasmodium yoelii yoelii.</title>
        <authorList>
            <person name="Carlton J.M."/>
            <person name="Angiuoli S.V."/>
            <person name="Suh B.B."/>
            <person name="Kooij T.W."/>
            <person name="Pertea M."/>
            <person name="Silva J.C."/>
            <person name="Ermolaeva M.D."/>
            <person name="Allen J.E."/>
            <person name="Selengut J.D."/>
            <person name="Koo H.L."/>
            <person name="Peterson J.D."/>
            <person name="Pop M."/>
            <person name="Kosack D.S."/>
            <person name="Shumway M.F."/>
            <person name="Bidwell S.L."/>
            <person name="Shallom S.J."/>
            <person name="van Aken S.E."/>
            <person name="Riedmuller S.B."/>
            <person name="Feldblyum T.V."/>
            <person name="Cho J.K."/>
            <person name="Quackenbush J."/>
            <person name="Sedegah M."/>
            <person name="Shoaibi A."/>
            <person name="Cummings L.M."/>
            <person name="Florens L."/>
            <person name="Yates J.R."/>
            <person name="Raine J.D."/>
            <person name="Sinden R.E."/>
            <person name="Harris M.A."/>
            <person name="Cunningham D.A."/>
            <person name="Preiser P.R."/>
            <person name="Bergman L.W."/>
            <person name="Vaidya A.B."/>
            <person name="van Lin L.H."/>
            <person name="Janse C.J."/>
            <person name="Waters A.P."/>
            <person name="Smith H.O."/>
            <person name="White O.R."/>
            <person name="Salzberg S.L."/>
            <person name="Venter J.C."/>
            <person name="Fraser C.M."/>
            <person name="Hoffman S.L."/>
            <person name="Gardner M.J."/>
            <person name="Carucci D.J."/>
        </authorList>
    </citation>
    <scope>NUCLEOTIDE SEQUENCE [LARGE SCALE GENOMIC DNA]</scope>
    <source>
        <strain evidence="11 12">17XNL</strain>
    </source>
</reference>
<evidence type="ECO:0000313" key="11">
    <source>
        <dbReference type="EMBL" id="EAA23004.1"/>
    </source>
</evidence>
<dbReference type="InterPro" id="IPR027417">
    <property type="entry name" value="P-loop_NTPase"/>
</dbReference>
<dbReference type="STRING" id="73239.Q7RSL0"/>
<keyword evidence="12" id="KW-1185">Reference proteome</keyword>
<dbReference type="GO" id="GO:0007015">
    <property type="term" value="P:actin filament organization"/>
    <property type="evidence" value="ECO:0007669"/>
    <property type="project" value="TreeGrafter"/>
</dbReference>
<dbReference type="Gene3D" id="1.20.5.4820">
    <property type="match status" value="1"/>
</dbReference>
<dbReference type="SMART" id="SM00242">
    <property type="entry name" value="MYSc"/>
    <property type="match status" value="1"/>
</dbReference>
<gene>
    <name evidence="11" type="ORF">PY00345</name>
</gene>
<evidence type="ECO:0000256" key="7">
    <source>
        <dbReference type="ARBA" id="ARBA00056291"/>
    </source>
</evidence>
<comment type="function">
    <text evidence="7">Myosins are actin-based motor molecules with ATPase activity. Unconventional myosins serve in intracellular movements. Their highly divergent tails are presumed to bind to membranous compartments, which would be moved relative to actin filaments.</text>
</comment>
<feature type="domain" description="Myosin motor" evidence="10">
    <location>
        <begin position="90"/>
        <end position="819"/>
    </location>
</feature>
<evidence type="ECO:0000256" key="5">
    <source>
        <dbReference type="ARBA" id="ARBA00023175"/>
    </source>
</evidence>